<feature type="domain" description="UspA" evidence="2">
    <location>
        <begin position="174"/>
        <end position="319"/>
    </location>
</feature>
<dbReference type="InterPro" id="IPR014729">
    <property type="entry name" value="Rossmann-like_a/b/a_fold"/>
</dbReference>
<evidence type="ECO:0000313" key="3">
    <source>
        <dbReference type="EMBL" id="TXB61905.1"/>
    </source>
</evidence>
<comment type="caution">
    <text evidence="3">The sequence shown here is derived from an EMBL/GenBank/DDBJ whole genome shotgun (WGS) entry which is preliminary data.</text>
</comment>
<keyword evidence="4" id="KW-1185">Reference proteome</keyword>
<dbReference type="PANTHER" id="PTHR46268:SF6">
    <property type="entry name" value="UNIVERSAL STRESS PROTEIN UP12"/>
    <property type="match status" value="1"/>
</dbReference>
<organism evidence="3 4">
    <name type="scientific">Phaeodactylibacter luteus</name>
    <dbReference type="NCBI Taxonomy" id="1564516"/>
    <lineage>
        <taxon>Bacteria</taxon>
        <taxon>Pseudomonadati</taxon>
        <taxon>Bacteroidota</taxon>
        <taxon>Saprospiria</taxon>
        <taxon>Saprospirales</taxon>
        <taxon>Haliscomenobacteraceae</taxon>
        <taxon>Phaeodactylibacter</taxon>
    </lineage>
</organism>
<proteinExistence type="inferred from homology"/>
<name>A0A5C6RIZ6_9BACT</name>
<sequence>MAAPICKSQKDRTMKNPAKAVSPLAISQVLVALELGQSDEATLQYLHHLCGQLPVQKLHFLHVLPRFDALHAFPGRETANGLNSYEVNEEVRQQMEERIQAALGDNAALQANFEIREGEPLEELLNEAKESDADLLVIGQNSGEGRHGILGKNLARRSTANVWVVPDHAKAQIHHILVPIDFSAYSTKALKAAIALRDELSGAVQITALHVYEMPDLSVYKIQRTPAQFERMLRKDHEEAFEAFLHTHFPKEKEGIATRLVLKEGPGIAHYLMGTARESGADLIIMGAKGHSKVERLLLGSVTERLLMQNEQTPVLVVK</sequence>
<dbReference type="EMBL" id="VOOR01000042">
    <property type="protein sequence ID" value="TXB61905.1"/>
    <property type="molecule type" value="Genomic_DNA"/>
</dbReference>
<dbReference type="CDD" id="cd00293">
    <property type="entry name" value="USP-like"/>
    <property type="match status" value="2"/>
</dbReference>
<gene>
    <name evidence="3" type="ORF">FRY97_16785</name>
</gene>
<comment type="similarity">
    <text evidence="1">Belongs to the universal stress protein A family.</text>
</comment>
<dbReference type="Gene3D" id="3.40.50.620">
    <property type="entry name" value="HUPs"/>
    <property type="match status" value="2"/>
</dbReference>
<dbReference type="SUPFAM" id="SSF52402">
    <property type="entry name" value="Adenine nucleotide alpha hydrolases-like"/>
    <property type="match status" value="2"/>
</dbReference>
<dbReference type="InterPro" id="IPR006015">
    <property type="entry name" value="Universal_stress_UspA"/>
</dbReference>
<dbReference type="Proteomes" id="UP000321580">
    <property type="component" value="Unassembled WGS sequence"/>
</dbReference>
<dbReference type="PRINTS" id="PR01438">
    <property type="entry name" value="UNVRSLSTRESS"/>
</dbReference>
<dbReference type="Pfam" id="PF00582">
    <property type="entry name" value="Usp"/>
    <property type="match status" value="2"/>
</dbReference>
<evidence type="ECO:0000313" key="4">
    <source>
        <dbReference type="Proteomes" id="UP000321580"/>
    </source>
</evidence>
<protein>
    <submittedName>
        <fullName evidence="3">Universal stress protein</fullName>
    </submittedName>
</protein>
<evidence type="ECO:0000256" key="1">
    <source>
        <dbReference type="ARBA" id="ARBA00008791"/>
    </source>
</evidence>
<accession>A0A5C6RIZ6</accession>
<feature type="domain" description="UspA" evidence="2">
    <location>
        <begin position="28"/>
        <end position="166"/>
    </location>
</feature>
<dbReference type="InterPro" id="IPR006016">
    <property type="entry name" value="UspA"/>
</dbReference>
<dbReference type="AlphaFoldDB" id="A0A5C6RIZ6"/>
<evidence type="ECO:0000259" key="2">
    <source>
        <dbReference type="Pfam" id="PF00582"/>
    </source>
</evidence>
<dbReference type="OrthoDB" id="1522996at2"/>
<reference evidence="3 4" key="1">
    <citation type="submission" date="2019-08" db="EMBL/GenBank/DDBJ databases">
        <title>Genome of Phaeodactylibacter luteus.</title>
        <authorList>
            <person name="Bowman J.P."/>
        </authorList>
    </citation>
    <scope>NUCLEOTIDE SEQUENCE [LARGE SCALE GENOMIC DNA]</scope>
    <source>
        <strain evidence="3 4">KCTC 42180</strain>
    </source>
</reference>
<dbReference type="PANTHER" id="PTHR46268">
    <property type="entry name" value="STRESS RESPONSE PROTEIN NHAX"/>
    <property type="match status" value="1"/>
</dbReference>